<name>A0A6J4RE51_9ACTN</name>
<evidence type="ECO:0000313" key="2">
    <source>
        <dbReference type="EMBL" id="CAA9471403.1"/>
    </source>
</evidence>
<dbReference type="EMBL" id="CADCVP010000012">
    <property type="protein sequence ID" value="CAA9471403.1"/>
    <property type="molecule type" value="Genomic_DNA"/>
</dbReference>
<accession>A0A6J4RE51</accession>
<reference evidence="2" key="1">
    <citation type="submission" date="2020-02" db="EMBL/GenBank/DDBJ databases">
        <authorList>
            <person name="Meier V. D."/>
        </authorList>
    </citation>
    <scope>NUCLEOTIDE SEQUENCE</scope>
    <source>
        <strain evidence="2">AVDCRST_MAG69</strain>
    </source>
</reference>
<feature type="region of interest" description="Disordered" evidence="1">
    <location>
        <begin position="1"/>
        <end position="51"/>
    </location>
</feature>
<proteinExistence type="predicted"/>
<dbReference type="AlphaFoldDB" id="A0A6J4RE51"/>
<evidence type="ECO:0000256" key="1">
    <source>
        <dbReference type="SAM" id="MobiDB-lite"/>
    </source>
</evidence>
<gene>
    <name evidence="2" type="ORF">AVDCRST_MAG69-131</name>
</gene>
<feature type="non-terminal residue" evidence="2">
    <location>
        <position position="51"/>
    </location>
</feature>
<organism evidence="2">
    <name type="scientific">uncultured Solirubrobacteraceae bacterium</name>
    <dbReference type="NCBI Taxonomy" id="1162706"/>
    <lineage>
        <taxon>Bacteria</taxon>
        <taxon>Bacillati</taxon>
        <taxon>Actinomycetota</taxon>
        <taxon>Thermoleophilia</taxon>
        <taxon>Solirubrobacterales</taxon>
        <taxon>Solirubrobacteraceae</taxon>
        <taxon>environmental samples</taxon>
    </lineage>
</organism>
<sequence>GADEPPRGGPGPRPRVAGRVARRPDDSVRGAPDRTAPHDGQTAEPAELDSM</sequence>
<feature type="non-terminal residue" evidence="2">
    <location>
        <position position="1"/>
    </location>
</feature>
<feature type="compositionally biased region" description="Basic and acidic residues" evidence="1">
    <location>
        <begin position="22"/>
        <end position="37"/>
    </location>
</feature>
<protein>
    <submittedName>
        <fullName evidence="2">Uncharacterized protein</fullName>
    </submittedName>
</protein>